<comment type="similarity">
    <text evidence="1">Belongs to the peptidase S8 family.</text>
</comment>
<organism evidence="4 5">
    <name type="scientific">Fraxinus pennsylvanica</name>
    <dbReference type="NCBI Taxonomy" id="56036"/>
    <lineage>
        <taxon>Eukaryota</taxon>
        <taxon>Viridiplantae</taxon>
        <taxon>Streptophyta</taxon>
        <taxon>Embryophyta</taxon>
        <taxon>Tracheophyta</taxon>
        <taxon>Spermatophyta</taxon>
        <taxon>Magnoliopsida</taxon>
        <taxon>eudicotyledons</taxon>
        <taxon>Gunneridae</taxon>
        <taxon>Pentapetalae</taxon>
        <taxon>asterids</taxon>
        <taxon>lamiids</taxon>
        <taxon>Lamiales</taxon>
        <taxon>Oleaceae</taxon>
        <taxon>Oleeae</taxon>
        <taxon>Fraxinus</taxon>
    </lineage>
</organism>
<dbReference type="AlphaFoldDB" id="A0AAD2DRS0"/>
<dbReference type="InterPro" id="IPR036852">
    <property type="entry name" value="Peptidase_S8/S53_dom_sf"/>
</dbReference>
<dbReference type="Proteomes" id="UP000834106">
    <property type="component" value="Chromosome 7"/>
</dbReference>
<dbReference type="PANTHER" id="PTHR10795">
    <property type="entry name" value="PROPROTEIN CONVERTASE SUBTILISIN/KEXIN"/>
    <property type="match status" value="1"/>
</dbReference>
<evidence type="ECO:0000259" key="3">
    <source>
        <dbReference type="Pfam" id="PF00082"/>
    </source>
</evidence>
<keyword evidence="2" id="KW-0732">Signal</keyword>
<dbReference type="GO" id="GO:0006508">
    <property type="term" value="P:proteolysis"/>
    <property type="evidence" value="ECO:0007669"/>
    <property type="project" value="InterPro"/>
</dbReference>
<dbReference type="InterPro" id="IPR045051">
    <property type="entry name" value="SBT"/>
</dbReference>
<gene>
    <name evidence="4" type="ORF">FPE_LOCUS12127</name>
</gene>
<dbReference type="Pfam" id="PF00082">
    <property type="entry name" value="Peptidase_S8"/>
    <property type="match status" value="1"/>
</dbReference>
<evidence type="ECO:0000256" key="1">
    <source>
        <dbReference type="ARBA" id="ARBA00011073"/>
    </source>
</evidence>
<sequence>MPPPPATWKGYCEFNFMACNNKIIAARNFLSGDGTQLDFDGHGTHTVSTAAANSVKGANVFGNANGTAVGVTPLAHLATYKVCSNVSFCLESDMMAAMDIAIDDGVNVLSFSLVGASTIDRKLAALVVLGNNEELEGESAFQPNDFHPKQLPIVYPGLNSSRFYNTNDYTLTIIRLFPESHILI</sequence>
<protein>
    <recommendedName>
        <fullName evidence="3">Peptidase S8/S53 domain-containing protein</fullName>
    </recommendedName>
</protein>
<dbReference type="Gene3D" id="3.50.30.30">
    <property type="match status" value="1"/>
</dbReference>
<feature type="domain" description="Peptidase S8/S53" evidence="3">
    <location>
        <begin position="36"/>
        <end position="114"/>
    </location>
</feature>
<dbReference type="GO" id="GO:0004252">
    <property type="term" value="F:serine-type endopeptidase activity"/>
    <property type="evidence" value="ECO:0007669"/>
    <property type="project" value="InterPro"/>
</dbReference>
<accession>A0AAD2DRS0</accession>
<evidence type="ECO:0000313" key="4">
    <source>
        <dbReference type="EMBL" id="CAI9764697.1"/>
    </source>
</evidence>
<evidence type="ECO:0000313" key="5">
    <source>
        <dbReference type="Proteomes" id="UP000834106"/>
    </source>
</evidence>
<keyword evidence="5" id="KW-1185">Reference proteome</keyword>
<proteinExistence type="inferred from homology"/>
<name>A0AAD2DRS0_9LAMI</name>
<reference evidence="4" key="1">
    <citation type="submission" date="2023-05" db="EMBL/GenBank/DDBJ databases">
        <authorList>
            <person name="Huff M."/>
        </authorList>
    </citation>
    <scope>NUCLEOTIDE SEQUENCE</scope>
</reference>
<dbReference type="EMBL" id="OU503042">
    <property type="protein sequence ID" value="CAI9764697.1"/>
    <property type="molecule type" value="Genomic_DNA"/>
</dbReference>
<dbReference type="SUPFAM" id="SSF52743">
    <property type="entry name" value="Subtilisin-like"/>
    <property type="match status" value="1"/>
</dbReference>
<dbReference type="Gene3D" id="3.40.50.200">
    <property type="entry name" value="Peptidase S8/S53 domain"/>
    <property type="match status" value="1"/>
</dbReference>
<evidence type="ECO:0000256" key="2">
    <source>
        <dbReference type="ARBA" id="ARBA00022729"/>
    </source>
</evidence>
<dbReference type="InterPro" id="IPR000209">
    <property type="entry name" value="Peptidase_S8/S53_dom"/>
</dbReference>